<dbReference type="EMBL" id="CABDUW010002181">
    <property type="protein sequence ID" value="VTJ85795.1"/>
    <property type="molecule type" value="Genomic_DNA"/>
</dbReference>
<dbReference type="Proteomes" id="UP000335636">
    <property type="component" value="Unassembled WGS sequence"/>
</dbReference>
<dbReference type="Proteomes" id="UP000662637">
    <property type="component" value="Unassembled WGS sequence"/>
</dbReference>
<keyword evidence="3" id="KW-1185">Reference proteome</keyword>
<evidence type="ECO:0000313" key="2">
    <source>
        <dbReference type="EMBL" id="VTJ85795.1"/>
    </source>
</evidence>
<accession>A0A5E4CVN4</accession>
<organism evidence="2 3">
    <name type="scientific">Marmota monax</name>
    <name type="common">Woodchuck</name>
    <dbReference type="NCBI Taxonomy" id="9995"/>
    <lineage>
        <taxon>Eukaryota</taxon>
        <taxon>Metazoa</taxon>
        <taxon>Chordata</taxon>
        <taxon>Craniata</taxon>
        <taxon>Vertebrata</taxon>
        <taxon>Euteleostomi</taxon>
        <taxon>Mammalia</taxon>
        <taxon>Eutheria</taxon>
        <taxon>Euarchontoglires</taxon>
        <taxon>Glires</taxon>
        <taxon>Rodentia</taxon>
        <taxon>Sciuromorpha</taxon>
        <taxon>Sciuridae</taxon>
        <taxon>Xerinae</taxon>
        <taxon>Marmotini</taxon>
        <taxon>Marmota</taxon>
    </lineage>
</organism>
<dbReference type="AlphaFoldDB" id="A0A5E4CVN4"/>
<evidence type="ECO:0000313" key="1">
    <source>
        <dbReference type="EMBL" id="KAF7470804.1"/>
    </source>
</evidence>
<evidence type="ECO:0000313" key="3">
    <source>
        <dbReference type="Proteomes" id="UP000335636"/>
    </source>
</evidence>
<name>A0A5E4CVN4_MARMO</name>
<proteinExistence type="predicted"/>
<protein>
    <submittedName>
        <fullName evidence="2">Uncharacterized protein</fullName>
    </submittedName>
</protein>
<gene>
    <name evidence="1" type="ORF">GHT09_017893</name>
    <name evidence="2" type="ORF">MONAX_5E030607</name>
</gene>
<dbReference type="EMBL" id="WJEC01006970">
    <property type="protein sequence ID" value="KAF7470804.1"/>
    <property type="molecule type" value="Genomic_DNA"/>
</dbReference>
<sequence length="126" mass="14858">MLHLWEQQVTYSNPYVKRAPPISTDKKWIYSIAFGSLQDHSLSLCLRSSSRRPMVNLPEDFCNPFSMEFFIFFLSVIQYCKSQSFHNIKTIISTIKCEILCFVPFHLRLFVREIYQVESQDSHGIL</sequence>
<reference evidence="1" key="2">
    <citation type="submission" date="2020-08" db="EMBL/GenBank/DDBJ databases">
        <authorList>
            <person name="Shumante A."/>
            <person name="Zimin A.V."/>
            <person name="Puiu D."/>
            <person name="Salzberg S.L."/>
        </authorList>
    </citation>
    <scope>NUCLEOTIDE SEQUENCE</scope>
    <source>
        <strain evidence="1">WC2-LM</strain>
        <tissue evidence="1">Liver</tissue>
    </source>
</reference>
<reference evidence="2 3" key="1">
    <citation type="submission" date="2019-04" db="EMBL/GenBank/DDBJ databases">
        <authorList>
            <person name="Alioto T."/>
            <person name="Alioto T."/>
        </authorList>
    </citation>
    <scope>NUCLEOTIDE SEQUENCE [LARGE SCALE GENOMIC DNA]</scope>
</reference>